<accession>A0A9X8Y959</accession>
<dbReference type="Gene3D" id="3.40.190.10">
    <property type="entry name" value="Periplasmic binding protein-like II"/>
    <property type="match status" value="2"/>
</dbReference>
<feature type="compositionally biased region" description="Gly residues" evidence="1">
    <location>
        <begin position="33"/>
        <end position="45"/>
    </location>
</feature>
<proteinExistence type="predicted"/>
<feature type="chain" id="PRO_5040929796" evidence="2">
    <location>
        <begin position="21"/>
        <end position="515"/>
    </location>
</feature>
<dbReference type="AlphaFoldDB" id="A0A9X8Y959"/>
<keyword evidence="2" id="KW-0732">Signal</keyword>
<evidence type="ECO:0000313" key="5">
    <source>
        <dbReference type="Proteomes" id="UP000294682"/>
    </source>
</evidence>
<sequence length="515" mass="56822">MKKRILAFLLTAVMAASAFAGCSSKGESAPEGGQAGSSGAAGAGGEAAEEPYDLTFMYIVGGDYPDQAEVEQAMKDLALAEVNVNLNIVTVPSSYENQLMLMLSSNEALDVCPLGVQSNVVSYVANGYLEDLGPLLDKYAKNIKEVYGDEMKIASMGDFVYAIPMNKERDYAGGIIMRKDILDGAGVDVGENAEKLKTLSDLTPVFAAVHEKYPDMTVFGGDYAYTPASIHYGRSIDNLGSEFGVLLDPVNDSTVSNWYESDKYRERVELMREWYLAGYVQKDLATSTDSGTTQMRAGNLFCDFDLVKPYRDVEAEQATGFECVVFNIDEPIKNMGTVLDGWSIAHNSKDPERAMQFLDWVYGSAEFNNLMNWGIEGKHFVYTNKAENNLIAFPEGINMDTVGYHQNRGWEIPNQFLAGIWEGNPADLWDVMTEYNSTMKKSLAYGFLFNGVEFETELATLNSVREKYVYALGSGSVDPATELPKFNEELYAAGLEKIMQAKQEQLDAWLAKKQG</sequence>
<keyword evidence="5" id="KW-1185">Reference proteome</keyword>
<protein>
    <submittedName>
        <fullName evidence="4">Aldouronate transport system substrate-binding protein</fullName>
    </submittedName>
</protein>
<evidence type="ECO:0000256" key="2">
    <source>
        <dbReference type="SAM" id="SignalP"/>
    </source>
</evidence>
<evidence type="ECO:0000259" key="3">
    <source>
        <dbReference type="Pfam" id="PF12010"/>
    </source>
</evidence>
<feature type="domain" description="DUF3502" evidence="3">
    <location>
        <begin position="444"/>
        <end position="511"/>
    </location>
</feature>
<dbReference type="Pfam" id="PF12010">
    <property type="entry name" value="DUF3502"/>
    <property type="match status" value="1"/>
</dbReference>
<name>A0A9X8Y959_9FIRM</name>
<reference evidence="4 5" key="1">
    <citation type="submission" date="2019-03" db="EMBL/GenBank/DDBJ databases">
        <title>Genomic Encyclopedia of Type Strains, Phase IV (KMG-IV): sequencing the most valuable type-strain genomes for metagenomic binning, comparative biology and taxonomic classification.</title>
        <authorList>
            <person name="Goeker M."/>
        </authorList>
    </citation>
    <scope>NUCLEOTIDE SEQUENCE [LARGE SCALE GENOMIC DNA]</scope>
    <source>
        <strain evidence="4 5">DSM 100433</strain>
    </source>
</reference>
<evidence type="ECO:0000313" key="4">
    <source>
        <dbReference type="EMBL" id="TCL45037.1"/>
    </source>
</evidence>
<dbReference type="EMBL" id="SLUK01000001">
    <property type="protein sequence ID" value="TCL45037.1"/>
    <property type="molecule type" value="Genomic_DNA"/>
</dbReference>
<dbReference type="InterPro" id="IPR050490">
    <property type="entry name" value="Bact_solute-bd_prot1"/>
</dbReference>
<dbReference type="PANTHER" id="PTHR43649:SF17">
    <property type="entry name" value="ABC TRANSPORTER SOLUTE BINDING PROTEIN-SUGAR TRANSPORT"/>
    <property type="match status" value="1"/>
</dbReference>
<dbReference type="Pfam" id="PF01547">
    <property type="entry name" value="SBP_bac_1"/>
    <property type="match status" value="1"/>
</dbReference>
<gene>
    <name evidence="4" type="ORF">EDD78_10114</name>
</gene>
<dbReference type="PROSITE" id="PS51257">
    <property type="entry name" value="PROKAR_LIPOPROTEIN"/>
    <property type="match status" value="1"/>
</dbReference>
<dbReference type="InterPro" id="IPR022627">
    <property type="entry name" value="DUF3502"/>
</dbReference>
<dbReference type="SUPFAM" id="SSF53850">
    <property type="entry name" value="Periplasmic binding protein-like II"/>
    <property type="match status" value="1"/>
</dbReference>
<comment type="caution">
    <text evidence="4">The sequence shown here is derived from an EMBL/GenBank/DDBJ whole genome shotgun (WGS) entry which is preliminary data.</text>
</comment>
<feature type="signal peptide" evidence="2">
    <location>
        <begin position="1"/>
        <end position="20"/>
    </location>
</feature>
<evidence type="ECO:0000256" key="1">
    <source>
        <dbReference type="SAM" id="MobiDB-lite"/>
    </source>
</evidence>
<feature type="region of interest" description="Disordered" evidence="1">
    <location>
        <begin position="27"/>
        <end position="46"/>
    </location>
</feature>
<dbReference type="Proteomes" id="UP000294682">
    <property type="component" value="Unassembled WGS sequence"/>
</dbReference>
<dbReference type="PANTHER" id="PTHR43649">
    <property type="entry name" value="ARABINOSE-BINDING PROTEIN-RELATED"/>
    <property type="match status" value="1"/>
</dbReference>
<dbReference type="RefSeq" id="WP_132083331.1">
    <property type="nucleotide sequence ID" value="NZ_SLUK01000001.1"/>
</dbReference>
<dbReference type="InterPro" id="IPR006059">
    <property type="entry name" value="SBP"/>
</dbReference>
<organism evidence="4 5">
    <name type="scientific">Harryflintia acetispora</name>
    <dbReference type="NCBI Taxonomy" id="1849041"/>
    <lineage>
        <taxon>Bacteria</taxon>
        <taxon>Bacillati</taxon>
        <taxon>Bacillota</taxon>
        <taxon>Clostridia</taxon>
        <taxon>Eubacteriales</taxon>
        <taxon>Oscillospiraceae</taxon>
        <taxon>Harryflintia</taxon>
    </lineage>
</organism>